<evidence type="ECO:0000256" key="8">
    <source>
        <dbReference type="RuleBase" id="RU003448"/>
    </source>
</evidence>
<dbReference type="InterPro" id="IPR036393">
    <property type="entry name" value="AceGlu_kinase-like_sf"/>
</dbReference>
<dbReference type="InterPro" id="IPR001341">
    <property type="entry name" value="Asp_kinase"/>
</dbReference>
<organism evidence="11 12">
    <name type="scientific">Autumnicola edwardsiae</name>
    <dbReference type="NCBI Taxonomy" id="3075594"/>
    <lineage>
        <taxon>Bacteria</taxon>
        <taxon>Pseudomonadati</taxon>
        <taxon>Bacteroidota</taxon>
        <taxon>Flavobacteriia</taxon>
        <taxon>Flavobacteriales</taxon>
        <taxon>Flavobacteriaceae</taxon>
        <taxon>Autumnicola</taxon>
    </lineage>
</organism>
<dbReference type="InterPro" id="IPR045865">
    <property type="entry name" value="ACT-like_dom_sf"/>
</dbReference>
<keyword evidence="4" id="KW-0547">Nucleotide-binding</keyword>
<dbReference type="EC" id="2.7.2.4" evidence="8"/>
<keyword evidence="6" id="KW-0067">ATP-binding</keyword>
<evidence type="ECO:0000313" key="12">
    <source>
        <dbReference type="Proteomes" id="UP001248819"/>
    </source>
</evidence>
<dbReference type="RefSeq" id="WP_311485274.1">
    <property type="nucleotide sequence ID" value="NZ_JAVRHP010000083.1"/>
</dbReference>
<dbReference type="PIRSF" id="PIRSF000726">
    <property type="entry name" value="Asp_kin"/>
    <property type="match status" value="1"/>
</dbReference>
<evidence type="ECO:0000256" key="3">
    <source>
        <dbReference type="ARBA" id="ARBA00022679"/>
    </source>
</evidence>
<dbReference type="InterPro" id="IPR042199">
    <property type="entry name" value="AsparK_Bifunc_asparK/hSer_DH"/>
</dbReference>
<keyword evidence="12" id="KW-1185">Reference proteome</keyword>
<dbReference type="Pfam" id="PF00696">
    <property type="entry name" value="AA_kinase"/>
    <property type="match status" value="1"/>
</dbReference>
<dbReference type="SUPFAM" id="SSF53633">
    <property type="entry name" value="Carbamate kinase-like"/>
    <property type="match status" value="1"/>
</dbReference>
<proteinExistence type="inferred from homology"/>
<gene>
    <name evidence="11" type="ORF">RM529_13330</name>
</gene>
<dbReference type="InterPro" id="IPR001048">
    <property type="entry name" value="Asp/Glu/Uridylate_kinase"/>
</dbReference>
<dbReference type="Gene3D" id="3.30.70.260">
    <property type="match status" value="2"/>
</dbReference>
<comment type="pathway">
    <text evidence="9">Amino-acid biosynthesis; L-methionine biosynthesis via de novo pathway; L-homoserine from L-aspartate: step 1/3.</text>
</comment>
<evidence type="ECO:0000256" key="1">
    <source>
        <dbReference type="ARBA" id="ARBA00004766"/>
    </source>
</evidence>
<reference evidence="11 12" key="1">
    <citation type="submission" date="2023-09" db="EMBL/GenBank/DDBJ databases">
        <authorList>
            <person name="Rey-Velasco X."/>
        </authorList>
    </citation>
    <scope>NUCLEOTIDE SEQUENCE [LARGE SCALE GENOMIC DNA]</scope>
    <source>
        <strain evidence="11 12">F297</strain>
    </source>
</reference>
<comment type="pathway">
    <text evidence="9">Amino-acid biosynthesis; L-threonine biosynthesis; L-threonine from L-aspartate: step 1/5.</text>
</comment>
<evidence type="ECO:0000259" key="10">
    <source>
        <dbReference type="Pfam" id="PF00696"/>
    </source>
</evidence>
<feature type="domain" description="Aspartate/glutamate/uridylate kinase" evidence="10">
    <location>
        <begin position="3"/>
        <end position="276"/>
    </location>
</feature>
<comment type="pathway">
    <text evidence="1 9">Amino-acid biosynthesis; L-lysine biosynthesis via DAP pathway; (S)-tetrahydrodipicolinate from L-aspartate: step 1/4.</text>
</comment>
<name>A0ABU3CXQ8_9FLAO</name>
<dbReference type="InterPro" id="IPR005260">
    <property type="entry name" value="Asp_kin_monofn"/>
</dbReference>
<keyword evidence="5 8" id="KW-0418">Kinase</keyword>
<dbReference type="GO" id="GO:0004072">
    <property type="term" value="F:aspartate kinase activity"/>
    <property type="evidence" value="ECO:0007669"/>
    <property type="project" value="UniProtKB-EC"/>
</dbReference>
<evidence type="ECO:0000256" key="4">
    <source>
        <dbReference type="ARBA" id="ARBA00022741"/>
    </source>
</evidence>
<comment type="catalytic activity">
    <reaction evidence="7 8">
        <text>L-aspartate + ATP = 4-phospho-L-aspartate + ADP</text>
        <dbReference type="Rhea" id="RHEA:23776"/>
        <dbReference type="ChEBI" id="CHEBI:29991"/>
        <dbReference type="ChEBI" id="CHEBI:30616"/>
        <dbReference type="ChEBI" id="CHEBI:57535"/>
        <dbReference type="ChEBI" id="CHEBI:456216"/>
        <dbReference type="EC" id="2.7.2.4"/>
    </reaction>
</comment>
<dbReference type="CDD" id="cd04868">
    <property type="entry name" value="ACT_AK-like"/>
    <property type="match status" value="1"/>
</dbReference>
<dbReference type="NCBIfam" id="TIGR00657">
    <property type="entry name" value="asp_kinases"/>
    <property type="match status" value="1"/>
</dbReference>
<dbReference type="Proteomes" id="UP001248819">
    <property type="component" value="Unassembled WGS sequence"/>
</dbReference>
<dbReference type="EMBL" id="JAVRHP010000083">
    <property type="protein sequence ID" value="MDT0651134.1"/>
    <property type="molecule type" value="Genomic_DNA"/>
</dbReference>
<dbReference type="CDD" id="cd04243">
    <property type="entry name" value="AAK_AK-HSDH-like"/>
    <property type="match status" value="1"/>
</dbReference>
<protein>
    <recommendedName>
        <fullName evidence="8">Aspartokinase</fullName>
        <ecNumber evidence="8">2.7.2.4</ecNumber>
    </recommendedName>
</protein>
<dbReference type="PANTHER" id="PTHR21499:SF59">
    <property type="entry name" value="ASPARTOKINASE"/>
    <property type="match status" value="1"/>
</dbReference>
<accession>A0ABU3CXQ8</accession>
<comment type="similarity">
    <text evidence="2 8">Belongs to the aspartokinase family.</text>
</comment>
<comment type="caution">
    <text evidence="11">The sequence shown here is derived from an EMBL/GenBank/DDBJ whole genome shotgun (WGS) entry which is preliminary data.</text>
</comment>
<dbReference type="PANTHER" id="PTHR21499">
    <property type="entry name" value="ASPARTATE KINASE"/>
    <property type="match status" value="1"/>
</dbReference>
<dbReference type="Gene3D" id="1.20.120.1320">
    <property type="entry name" value="Aspartokinase, catalytic domain"/>
    <property type="match status" value="1"/>
</dbReference>
<evidence type="ECO:0000256" key="2">
    <source>
        <dbReference type="ARBA" id="ARBA00010122"/>
    </source>
</evidence>
<dbReference type="SUPFAM" id="SSF55021">
    <property type="entry name" value="ACT-like"/>
    <property type="match status" value="1"/>
</dbReference>
<evidence type="ECO:0000256" key="5">
    <source>
        <dbReference type="ARBA" id="ARBA00022777"/>
    </source>
</evidence>
<evidence type="ECO:0000256" key="6">
    <source>
        <dbReference type="ARBA" id="ARBA00022840"/>
    </source>
</evidence>
<sequence>MKIFKFGGASIKDAEGVKNVYHVLQKSGNKNQLVVISAMGKTTNSLEEVVAAYLKNGNFRAPLSVVKEYHQKIVSELFQNPTASVFDKIEAFFTDLENFLAHNKSTKYDFVYDQVVSYGELISTTVVSEFLKLSGLANNWLDARNLIKTDATYRDAQVNWEETQEEIPKKIKRDELNLTQGFIASDPNNFTTTLGREGSDYTAAIFAYCLNAESVTIWKDVPGVLNGDPRIFKKTQLLEQISYEEAIELAFYGASVIHPKTLQPLQRKEIPLYVKSFLNPEDPGTAVSRGQNIIPLIPCFIVKKNQVLISLSSLDFSFMVEENISEIFRIFHQYQIKVDLIQNSAISFSVCVDNKFNNLEKLIQHLKARYKVNFTTGVSLYTIRHFTDAAVKTLEKDKKVLLKQVAQNTVQLVTTE</sequence>
<keyword evidence="3 8" id="KW-0808">Transferase</keyword>
<evidence type="ECO:0000256" key="7">
    <source>
        <dbReference type="ARBA" id="ARBA00047872"/>
    </source>
</evidence>
<keyword evidence="9" id="KW-0028">Amino-acid biosynthesis</keyword>
<evidence type="ECO:0000313" key="11">
    <source>
        <dbReference type="EMBL" id="MDT0651134.1"/>
    </source>
</evidence>
<dbReference type="Gene3D" id="3.40.1160.10">
    <property type="entry name" value="Acetylglutamate kinase-like"/>
    <property type="match status" value="1"/>
</dbReference>
<evidence type="ECO:0000256" key="9">
    <source>
        <dbReference type="RuleBase" id="RU004249"/>
    </source>
</evidence>